<dbReference type="InterPro" id="IPR056764">
    <property type="entry name" value="LbH_EIF2B3/5"/>
</dbReference>
<dbReference type="PANTHER" id="PTHR45887">
    <property type="entry name" value="TRANSLATION INITIATION FACTOR EIF-2B SUBUNIT EPSILON"/>
    <property type="match status" value="1"/>
</dbReference>
<sequence>MAHEEIHEEDPLQAVVLCDVFTQRFSPVTLDMPRCLMPVCNVPLLEWTMETLARAGVQEVFLLATWHIGQIRAYLEKKYPALSKPASSKASGTSNIASSIQKLTLIAVPEARSVGDTMRELDAHQVIKSDFLLMHADAVGNLDISAVVAAHRQRRRVDRNAIMTICTMPVATDSRAKPVGDQSVFTVAPSTSQLLYYNLVPAFPRKRCLKLPLDLFEAEYAQALSGKGAEVDVRNDLVHCGVDICAIDVPPLFTENFDYQGLLREFVQGILTSDLLEAKIFLHIAPPANATSTSSGVPWDSTAPGSLGSPAYGAGYMLRASGMAAYEVVSNDILTGWTYPYTPRLRLPSSFNYSHLSSLRFLGEGATYALTARIGFRSLIGSASRLKDEVDVHHCTIGSRVIIGARTKIDHAFLWDDVQVGEDCVLTGCILGHNVTILDNVRLERGTIIASNCVVGPDVHLARGSRVSLHPYRESEDEDQLIDDAADETSDKTPSSNAEALGAGGKGYLWEPQPAGDLDESDEEDDDDLDEIENPRNAKLFDMDSNLAQVELSDTYSELSSIDADSEPDALLDDSEDEIDSETDLDSSQSTSGYGSISLTLPNGAESQTYGEKLESENRLHEFRGEASASLERAFEENHAAENAAIELKTLRMASNVPPSEVRRVAIAFVLARCDVEQTKQTSDLLDQWGPLLRDVSNDDQVEALAVMQSYSALNLSHTRLFLPLLKKVYNDEIVSDEAILAWWRHPSSRKLAYEVDDKRAAAAKPIITELRKRAEPVVRHILETQESSEEESETQSEDDAE</sequence>
<dbReference type="CDD" id="cd11558">
    <property type="entry name" value="W2_eIF2B_epsilon"/>
    <property type="match status" value="1"/>
</dbReference>
<dbReference type="GO" id="GO:0005829">
    <property type="term" value="C:cytosol"/>
    <property type="evidence" value="ECO:0007669"/>
    <property type="project" value="UniProtKB-SubCell"/>
</dbReference>
<dbReference type="InterPro" id="IPR011004">
    <property type="entry name" value="Trimer_LpxA-like_sf"/>
</dbReference>
<dbReference type="InterPro" id="IPR051956">
    <property type="entry name" value="eIF2B_epsilon"/>
</dbReference>
<evidence type="ECO:0000313" key="12">
    <source>
        <dbReference type="Proteomes" id="UP001219567"/>
    </source>
</evidence>
<dbReference type="Gene3D" id="2.160.10.10">
    <property type="entry name" value="Hexapeptide repeat proteins"/>
    <property type="match status" value="1"/>
</dbReference>
<reference evidence="11 12" key="1">
    <citation type="submission" date="2023-03" db="EMBL/GenBank/DDBJ databases">
        <title>Mating type loci evolution in Malassezia.</title>
        <authorList>
            <person name="Coelho M.A."/>
        </authorList>
    </citation>
    <scope>NUCLEOTIDE SEQUENCE [LARGE SCALE GENOMIC DNA]</scope>
    <source>
        <strain evidence="11 12">CBS 9725</strain>
    </source>
</reference>
<feature type="region of interest" description="Disordered" evidence="9">
    <location>
        <begin position="782"/>
        <end position="802"/>
    </location>
</feature>
<comment type="subunit">
    <text evidence="8">Component of the translation initiation factor 2B (eIF2B) complex which is a heterodecamer of two sets of five different subunits: alpha, beta, gamma, delta and epsilon. Subunits alpha, beta and delta comprise a regulatory subcomplex and subunits epsilon and gamma comprise a catalytic subcomplex. Within the complex, the hexameric regulatory complex resides at the center, with the two heterodimeric catalytic subcomplexes bound on opposite sides.</text>
</comment>
<dbReference type="Pfam" id="PF02020">
    <property type="entry name" value="W2"/>
    <property type="match status" value="1"/>
</dbReference>
<dbReference type="InterPro" id="IPR016024">
    <property type="entry name" value="ARM-type_fold"/>
</dbReference>
<evidence type="ECO:0000256" key="3">
    <source>
        <dbReference type="ARBA" id="ARBA00022490"/>
    </source>
</evidence>
<keyword evidence="4 11" id="KW-0396">Initiation factor</keyword>
<dbReference type="AlphaFoldDB" id="A0AAJ6CJQ6"/>
<dbReference type="SUPFAM" id="SSF48371">
    <property type="entry name" value="ARM repeat"/>
    <property type="match status" value="1"/>
</dbReference>
<evidence type="ECO:0000256" key="1">
    <source>
        <dbReference type="ARBA" id="ARBA00004514"/>
    </source>
</evidence>
<dbReference type="GO" id="GO:0031369">
    <property type="term" value="F:translation initiation factor binding"/>
    <property type="evidence" value="ECO:0007669"/>
    <property type="project" value="InterPro"/>
</dbReference>
<dbReference type="InterPro" id="IPR044123">
    <property type="entry name" value="W2_eIF2B_epsilon"/>
</dbReference>
<evidence type="ECO:0000256" key="8">
    <source>
        <dbReference type="ARBA" id="ARBA00046432"/>
    </source>
</evidence>
<dbReference type="Gene3D" id="3.90.550.10">
    <property type="entry name" value="Spore Coat Polysaccharide Biosynthesis Protein SpsA, Chain A"/>
    <property type="match status" value="1"/>
</dbReference>
<evidence type="ECO:0000256" key="2">
    <source>
        <dbReference type="ARBA" id="ARBA00007878"/>
    </source>
</evidence>
<dbReference type="GO" id="GO:0005085">
    <property type="term" value="F:guanyl-nucleotide exchange factor activity"/>
    <property type="evidence" value="ECO:0007669"/>
    <property type="project" value="InterPro"/>
</dbReference>
<dbReference type="PROSITE" id="PS51363">
    <property type="entry name" value="W2"/>
    <property type="match status" value="1"/>
</dbReference>
<dbReference type="GO" id="GO:0003743">
    <property type="term" value="F:translation initiation factor activity"/>
    <property type="evidence" value="ECO:0007669"/>
    <property type="project" value="UniProtKB-KW"/>
</dbReference>
<evidence type="ECO:0000256" key="4">
    <source>
        <dbReference type="ARBA" id="ARBA00022540"/>
    </source>
</evidence>
<protein>
    <recommendedName>
        <fullName evidence="6">Translation initiation factor eIF2B subunit epsilon</fullName>
    </recommendedName>
    <alternativeName>
        <fullName evidence="7">eIF2B GDP-GTP exchange factor subunit epsilon</fullName>
    </alternativeName>
</protein>
<keyword evidence="12" id="KW-1185">Reference proteome</keyword>
<dbReference type="SUPFAM" id="SSF51161">
    <property type="entry name" value="Trimeric LpxA-like enzymes"/>
    <property type="match status" value="1"/>
</dbReference>
<gene>
    <name evidence="11" type="primary">GCD6</name>
    <name evidence="11" type="ORF">MYAM1_002778</name>
</gene>
<accession>A0AAJ6CJQ6</accession>
<dbReference type="InterPro" id="IPR003307">
    <property type="entry name" value="W2_domain"/>
</dbReference>
<feature type="domain" description="W2" evidence="10">
    <location>
        <begin position="617"/>
        <end position="793"/>
    </location>
</feature>
<keyword evidence="5" id="KW-0648">Protein biosynthesis</keyword>
<feature type="compositionally biased region" description="Acidic residues" evidence="9">
    <location>
        <begin position="787"/>
        <end position="802"/>
    </location>
</feature>
<name>A0AAJ6CJQ6_9BASI</name>
<dbReference type="InterPro" id="IPR029044">
    <property type="entry name" value="Nucleotide-diphossugar_trans"/>
</dbReference>
<evidence type="ECO:0000313" key="11">
    <source>
        <dbReference type="EMBL" id="WFD00032.1"/>
    </source>
</evidence>
<dbReference type="SUPFAM" id="SSF53448">
    <property type="entry name" value="Nucleotide-diphospho-sugar transferases"/>
    <property type="match status" value="1"/>
</dbReference>
<dbReference type="PANTHER" id="PTHR45887:SF1">
    <property type="entry name" value="TRANSLATION INITIATION FACTOR EIF-2B SUBUNIT EPSILON"/>
    <property type="match status" value="1"/>
</dbReference>
<dbReference type="EMBL" id="CP119946">
    <property type="protein sequence ID" value="WFD00032.1"/>
    <property type="molecule type" value="Genomic_DNA"/>
</dbReference>
<evidence type="ECO:0000256" key="7">
    <source>
        <dbReference type="ARBA" id="ARBA00044345"/>
    </source>
</evidence>
<comment type="similarity">
    <text evidence="2">Belongs to the eIF-2B gamma/epsilon subunits family.</text>
</comment>
<evidence type="ECO:0000256" key="9">
    <source>
        <dbReference type="SAM" id="MobiDB-lite"/>
    </source>
</evidence>
<feature type="region of interest" description="Disordered" evidence="9">
    <location>
        <begin position="486"/>
        <end position="537"/>
    </location>
</feature>
<evidence type="ECO:0000256" key="6">
    <source>
        <dbReference type="ARBA" id="ARBA00044144"/>
    </source>
</evidence>
<dbReference type="Proteomes" id="UP001219567">
    <property type="component" value="Chromosome 4"/>
</dbReference>
<proteinExistence type="inferred from homology"/>
<evidence type="ECO:0000259" key="10">
    <source>
        <dbReference type="PROSITE" id="PS51363"/>
    </source>
</evidence>
<feature type="compositionally biased region" description="Polar residues" evidence="9">
    <location>
        <begin position="599"/>
        <end position="610"/>
    </location>
</feature>
<organism evidence="11 12">
    <name type="scientific">Malassezia yamatoensis</name>
    <dbReference type="NCBI Taxonomy" id="253288"/>
    <lineage>
        <taxon>Eukaryota</taxon>
        <taxon>Fungi</taxon>
        <taxon>Dikarya</taxon>
        <taxon>Basidiomycota</taxon>
        <taxon>Ustilaginomycotina</taxon>
        <taxon>Malasseziomycetes</taxon>
        <taxon>Malasseziales</taxon>
        <taxon>Malasseziaceae</taxon>
        <taxon>Malassezia</taxon>
    </lineage>
</organism>
<dbReference type="InterPro" id="IPR035543">
    <property type="entry name" value="eIF-2B_epsilon_N"/>
</dbReference>
<keyword evidence="3" id="KW-0963">Cytoplasm</keyword>
<feature type="compositionally biased region" description="Acidic residues" evidence="9">
    <location>
        <begin position="517"/>
        <end position="532"/>
    </location>
</feature>
<comment type="subcellular location">
    <subcellularLocation>
        <location evidence="1">Cytoplasm</location>
        <location evidence="1">Cytosol</location>
    </subcellularLocation>
</comment>
<dbReference type="Pfam" id="PF25084">
    <property type="entry name" value="LbH_EIF2B"/>
    <property type="match status" value="1"/>
</dbReference>
<dbReference type="GO" id="GO:0005851">
    <property type="term" value="C:eukaryotic translation initiation factor 2B complex"/>
    <property type="evidence" value="ECO:0007669"/>
    <property type="project" value="TreeGrafter"/>
</dbReference>
<feature type="region of interest" description="Disordered" evidence="9">
    <location>
        <begin position="558"/>
        <end position="611"/>
    </location>
</feature>
<feature type="compositionally biased region" description="Acidic residues" evidence="9">
    <location>
        <begin position="564"/>
        <end position="585"/>
    </location>
</feature>
<dbReference type="CDD" id="cd04197">
    <property type="entry name" value="eIF-2B_epsilon_N"/>
    <property type="match status" value="1"/>
</dbReference>
<dbReference type="Gene3D" id="1.25.40.180">
    <property type="match status" value="1"/>
</dbReference>
<evidence type="ECO:0000256" key="5">
    <source>
        <dbReference type="ARBA" id="ARBA00022917"/>
    </source>
</evidence>
<feature type="compositionally biased region" description="Low complexity" evidence="9">
    <location>
        <begin position="586"/>
        <end position="598"/>
    </location>
</feature>